<protein>
    <submittedName>
        <fullName evidence="1">Uncharacterized protein</fullName>
    </submittedName>
</protein>
<proteinExistence type="predicted"/>
<accession>A0A1D1VQU0</accession>
<reference evidence="1 2" key="1">
    <citation type="journal article" date="2016" name="Nat. Commun.">
        <title>Extremotolerant tardigrade genome and improved radiotolerance of human cultured cells by tardigrade-unique protein.</title>
        <authorList>
            <person name="Hashimoto T."/>
            <person name="Horikawa D.D."/>
            <person name="Saito Y."/>
            <person name="Kuwahara H."/>
            <person name="Kozuka-Hata H."/>
            <person name="Shin-I T."/>
            <person name="Minakuchi Y."/>
            <person name="Ohishi K."/>
            <person name="Motoyama A."/>
            <person name="Aizu T."/>
            <person name="Enomoto A."/>
            <person name="Kondo K."/>
            <person name="Tanaka S."/>
            <person name="Hara Y."/>
            <person name="Koshikawa S."/>
            <person name="Sagara H."/>
            <person name="Miura T."/>
            <person name="Yokobori S."/>
            <person name="Miyagawa K."/>
            <person name="Suzuki Y."/>
            <person name="Kubo T."/>
            <person name="Oyama M."/>
            <person name="Kohara Y."/>
            <person name="Fujiyama A."/>
            <person name="Arakawa K."/>
            <person name="Katayama T."/>
            <person name="Toyoda A."/>
            <person name="Kunieda T."/>
        </authorList>
    </citation>
    <scope>NUCLEOTIDE SEQUENCE [LARGE SCALE GENOMIC DNA]</scope>
    <source>
        <strain evidence="1 2">YOKOZUNA-1</strain>
    </source>
</reference>
<dbReference type="Proteomes" id="UP000186922">
    <property type="component" value="Unassembled WGS sequence"/>
</dbReference>
<evidence type="ECO:0000313" key="1">
    <source>
        <dbReference type="EMBL" id="GAV03196.1"/>
    </source>
</evidence>
<sequence length="104" mass="10895">MAFLAASSAWCSVRQSTTTVVKHHATSIVSPTLARFIIHRTSVADALSMSAVKAKTANATTSTANQKYRVSLVLFIPVPRTSSASSRVLVYDGTLIAGLGGSVK</sequence>
<gene>
    <name evidence="1" type="primary">RvY_13656-1</name>
    <name evidence="1" type="synonym">RvY_13656.1</name>
    <name evidence="1" type="ORF">RvY_13656</name>
</gene>
<dbReference type="EMBL" id="BDGG01000009">
    <property type="protein sequence ID" value="GAV03196.1"/>
    <property type="molecule type" value="Genomic_DNA"/>
</dbReference>
<keyword evidence="2" id="KW-1185">Reference proteome</keyword>
<organism evidence="1 2">
    <name type="scientific">Ramazzottius varieornatus</name>
    <name type="common">Water bear</name>
    <name type="synonym">Tardigrade</name>
    <dbReference type="NCBI Taxonomy" id="947166"/>
    <lineage>
        <taxon>Eukaryota</taxon>
        <taxon>Metazoa</taxon>
        <taxon>Ecdysozoa</taxon>
        <taxon>Tardigrada</taxon>
        <taxon>Eutardigrada</taxon>
        <taxon>Parachela</taxon>
        <taxon>Hypsibioidea</taxon>
        <taxon>Ramazzottiidae</taxon>
        <taxon>Ramazzottius</taxon>
    </lineage>
</organism>
<name>A0A1D1VQU0_RAMVA</name>
<comment type="caution">
    <text evidence="1">The sequence shown here is derived from an EMBL/GenBank/DDBJ whole genome shotgun (WGS) entry which is preliminary data.</text>
</comment>
<evidence type="ECO:0000313" key="2">
    <source>
        <dbReference type="Proteomes" id="UP000186922"/>
    </source>
</evidence>
<dbReference type="AlphaFoldDB" id="A0A1D1VQU0"/>